<evidence type="ECO:0000256" key="4">
    <source>
        <dbReference type="ARBA" id="ARBA00022490"/>
    </source>
</evidence>
<gene>
    <name evidence="9 11" type="primary">hisI</name>
    <name evidence="11" type="ORF">HA336_07260</name>
</gene>
<evidence type="ECO:0000256" key="3">
    <source>
        <dbReference type="ARBA" id="ARBA00011738"/>
    </source>
</evidence>
<evidence type="ECO:0000256" key="6">
    <source>
        <dbReference type="ARBA" id="ARBA00022801"/>
    </source>
</evidence>
<dbReference type="NCBIfam" id="NF000768">
    <property type="entry name" value="PRK00051.1"/>
    <property type="match status" value="1"/>
</dbReference>
<reference evidence="11" key="1">
    <citation type="journal article" date="2020" name="bioRxiv">
        <title>A rank-normalized archaeal taxonomy based on genome phylogeny resolves widespread incomplete and uneven classifications.</title>
        <authorList>
            <person name="Rinke C."/>
            <person name="Chuvochina M."/>
            <person name="Mussig A.J."/>
            <person name="Chaumeil P.-A."/>
            <person name="Waite D.W."/>
            <person name="Whitman W.B."/>
            <person name="Parks D.H."/>
            <person name="Hugenholtz P."/>
        </authorList>
    </citation>
    <scope>NUCLEOTIDE SEQUENCE</scope>
    <source>
        <strain evidence="11">UBA8853</strain>
    </source>
</reference>
<dbReference type="PANTHER" id="PTHR42945:SF1">
    <property type="entry name" value="HISTIDINE BIOSYNTHESIS BIFUNCTIONAL PROTEIN HIS7"/>
    <property type="match status" value="1"/>
</dbReference>
<dbReference type="EC" id="3.5.4.19" evidence="9"/>
<sequence>MDPETARKVTSSLNYRFEIGGEPLVIAIAQDAENGDVLMTAFANEEAVYRTLTTGYAHYWSTSRREVWKKGEESGHVQRVVEVRVDCDKDAVLYVVEQEGGACHTGYRSCFYRRVTRDGSFEVVMDRVFNPDEVYR</sequence>
<dbReference type="GO" id="GO:0000287">
    <property type="term" value="F:magnesium ion binding"/>
    <property type="evidence" value="ECO:0007669"/>
    <property type="project" value="UniProtKB-UniRule"/>
</dbReference>
<protein>
    <recommendedName>
        <fullName evidence="9">Phosphoribosyl-AMP cyclohydrolase</fullName>
        <shortName evidence="9">PRA-CH</shortName>
        <ecNumber evidence="9">3.5.4.19</ecNumber>
    </recommendedName>
</protein>
<comment type="cofactor">
    <cofactor evidence="9">
        <name>Zn(2+)</name>
        <dbReference type="ChEBI" id="CHEBI:29105"/>
    </cofactor>
    <text evidence="9">Binds 1 zinc ion per subunit.</text>
</comment>
<comment type="catalytic activity">
    <reaction evidence="1 9">
        <text>1-(5-phospho-beta-D-ribosyl)-5'-AMP + H2O = 1-(5-phospho-beta-D-ribosyl)-5-[(5-phospho-beta-D-ribosylamino)methylideneamino]imidazole-4-carboxamide</text>
        <dbReference type="Rhea" id="RHEA:20049"/>
        <dbReference type="ChEBI" id="CHEBI:15377"/>
        <dbReference type="ChEBI" id="CHEBI:58435"/>
        <dbReference type="ChEBI" id="CHEBI:59457"/>
        <dbReference type="EC" id="3.5.4.19"/>
    </reaction>
</comment>
<feature type="binding site" evidence="9">
    <location>
        <position position="90"/>
    </location>
    <ligand>
        <name>Mg(2+)</name>
        <dbReference type="ChEBI" id="CHEBI:18420"/>
    </ligand>
</feature>
<evidence type="ECO:0000256" key="9">
    <source>
        <dbReference type="HAMAP-Rule" id="MF_01021"/>
    </source>
</evidence>
<dbReference type="InterPro" id="IPR026660">
    <property type="entry name" value="PRA-CH"/>
</dbReference>
<dbReference type="EMBL" id="DUJS01000005">
    <property type="protein sequence ID" value="HII71010.1"/>
    <property type="molecule type" value="Genomic_DNA"/>
</dbReference>
<evidence type="ECO:0000256" key="7">
    <source>
        <dbReference type="ARBA" id="ARBA00023102"/>
    </source>
</evidence>
<dbReference type="AlphaFoldDB" id="A0A832T2L0"/>
<dbReference type="GO" id="GO:0008270">
    <property type="term" value="F:zinc ion binding"/>
    <property type="evidence" value="ECO:0007669"/>
    <property type="project" value="UniProtKB-UniRule"/>
</dbReference>
<comment type="cofactor">
    <cofactor evidence="9">
        <name>Mg(2+)</name>
        <dbReference type="ChEBI" id="CHEBI:18420"/>
    </cofactor>
    <text evidence="9">Binds 1 Mg(2+) ion per subunit.</text>
</comment>
<evidence type="ECO:0000256" key="2">
    <source>
        <dbReference type="ARBA" id="ARBA00005169"/>
    </source>
</evidence>
<comment type="caution">
    <text evidence="11">The sequence shown here is derived from an EMBL/GenBank/DDBJ whole genome shotgun (WGS) entry which is preliminary data.</text>
</comment>
<feature type="binding site" evidence="9">
    <location>
        <position position="86"/>
    </location>
    <ligand>
        <name>Mg(2+)</name>
        <dbReference type="ChEBI" id="CHEBI:18420"/>
    </ligand>
</feature>
<dbReference type="SUPFAM" id="SSF141734">
    <property type="entry name" value="HisI-like"/>
    <property type="match status" value="1"/>
</dbReference>
<dbReference type="Proteomes" id="UP000619545">
    <property type="component" value="Unassembled WGS sequence"/>
</dbReference>
<comment type="subunit">
    <text evidence="3 9">Homodimer.</text>
</comment>
<evidence type="ECO:0000313" key="11">
    <source>
        <dbReference type="EMBL" id="HII71010.1"/>
    </source>
</evidence>
<dbReference type="Gene3D" id="3.10.20.810">
    <property type="entry name" value="Phosphoribosyl-AMP cyclohydrolase"/>
    <property type="match status" value="1"/>
</dbReference>
<comment type="function">
    <text evidence="8 9">Catalyzes the hydrolysis of the adenine ring of phosphoribosyl-AMP.</text>
</comment>
<feature type="binding site" evidence="9">
    <location>
        <position position="103"/>
    </location>
    <ligand>
        <name>Zn(2+)</name>
        <dbReference type="ChEBI" id="CHEBI:29105"/>
        <note>ligand shared between dimeric partners</note>
    </ligand>
</feature>
<keyword evidence="9" id="KW-0862">Zinc</keyword>
<feature type="binding site" evidence="9">
    <location>
        <position position="88"/>
    </location>
    <ligand>
        <name>Mg(2+)</name>
        <dbReference type="ChEBI" id="CHEBI:18420"/>
    </ligand>
</feature>
<dbReference type="GO" id="GO:0004635">
    <property type="term" value="F:phosphoribosyl-AMP cyclohydrolase activity"/>
    <property type="evidence" value="ECO:0007669"/>
    <property type="project" value="UniProtKB-UniRule"/>
</dbReference>
<comment type="subcellular location">
    <subcellularLocation>
        <location evidence="9">Cytoplasm</location>
    </subcellularLocation>
</comment>
<dbReference type="GO" id="GO:0004636">
    <property type="term" value="F:phosphoribosyl-ATP diphosphatase activity"/>
    <property type="evidence" value="ECO:0007669"/>
    <property type="project" value="UniProtKB-ARBA"/>
</dbReference>
<keyword evidence="7 9" id="KW-0368">Histidine biosynthesis</keyword>
<keyword evidence="5 9" id="KW-0028">Amino-acid biosynthesis</keyword>
<proteinExistence type="inferred from homology"/>
<evidence type="ECO:0000256" key="8">
    <source>
        <dbReference type="ARBA" id="ARBA00053269"/>
    </source>
</evidence>
<dbReference type="Gene3D" id="4.10.80.70">
    <property type="match status" value="1"/>
</dbReference>
<dbReference type="InterPro" id="IPR038019">
    <property type="entry name" value="PRib_AMP_CycHydrolase_sf"/>
</dbReference>
<organism evidence="11 12">
    <name type="scientific">Methanopyrus kandleri</name>
    <dbReference type="NCBI Taxonomy" id="2320"/>
    <lineage>
        <taxon>Archaea</taxon>
        <taxon>Methanobacteriati</taxon>
        <taxon>Methanobacteriota</taxon>
        <taxon>Methanomada group</taxon>
        <taxon>Methanopyri</taxon>
        <taxon>Methanopyrales</taxon>
        <taxon>Methanopyraceae</taxon>
        <taxon>Methanopyrus</taxon>
    </lineage>
</organism>
<evidence type="ECO:0000256" key="1">
    <source>
        <dbReference type="ARBA" id="ARBA00000024"/>
    </source>
</evidence>
<dbReference type="GO" id="GO:0000105">
    <property type="term" value="P:L-histidine biosynthetic process"/>
    <property type="evidence" value="ECO:0007669"/>
    <property type="project" value="UniProtKB-UniRule"/>
</dbReference>
<keyword evidence="6 9" id="KW-0378">Hydrolase</keyword>
<name>A0A832T2L0_9EURY</name>
<dbReference type="PANTHER" id="PTHR42945">
    <property type="entry name" value="HISTIDINE BIOSYNTHESIS BIFUNCTIONAL PROTEIN"/>
    <property type="match status" value="1"/>
</dbReference>
<dbReference type="HAMAP" id="MF_01021">
    <property type="entry name" value="HisI"/>
    <property type="match status" value="1"/>
</dbReference>
<keyword evidence="9" id="KW-0460">Magnesium</keyword>
<dbReference type="UniPathway" id="UPA00031">
    <property type="reaction ID" value="UER00008"/>
</dbReference>
<evidence type="ECO:0000313" key="12">
    <source>
        <dbReference type="Proteomes" id="UP000619545"/>
    </source>
</evidence>
<comment type="pathway">
    <text evidence="2 9">Amino-acid biosynthesis; L-histidine biosynthesis; L-histidine from 5-phospho-alpha-D-ribose 1-diphosphate: step 3/9.</text>
</comment>
<feature type="domain" description="Phosphoribosyl-AMP cyclohydrolase" evidence="10">
    <location>
        <begin position="39"/>
        <end position="112"/>
    </location>
</feature>
<comment type="similarity">
    <text evidence="9">Belongs to the PRA-CH family.</text>
</comment>
<dbReference type="InterPro" id="IPR002496">
    <property type="entry name" value="PRib_AMP_CycHydrolase_dom"/>
</dbReference>
<dbReference type="GO" id="GO:0005737">
    <property type="term" value="C:cytoplasm"/>
    <property type="evidence" value="ECO:0007669"/>
    <property type="project" value="UniProtKB-SubCell"/>
</dbReference>
<evidence type="ECO:0000256" key="5">
    <source>
        <dbReference type="ARBA" id="ARBA00022605"/>
    </source>
</evidence>
<evidence type="ECO:0000259" key="10">
    <source>
        <dbReference type="Pfam" id="PF01502"/>
    </source>
</evidence>
<keyword evidence="4 9" id="KW-0963">Cytoplasm</keyword>
<accession>A0A832T2L0</accession>
<keyword evidence="9" id="KW-0479">Metal-binding</keyword>
<dbReference type="Pfam" id="PF01502">
    <property type="entry name" value="PRA-CH"/>
    <property type="match status" value="1"/>
</dbReference>
<feature type="binding site" evidence="9">
    <location>
        <position position="110"/>
    </location>
    <ligand>
        <name>Zn(2+)</name>
        <dbReference type="ChEBI" id="CHEBI:29105"/>
        <note>ligand shared between dimeric partners</note>
    </ligand>
</feature>
<feature type="binding site" evidence="9">
    <location>
        <position position="87"/>
    </location>
    <ligand>
        <name>Zn(2+)</name>
        <dbReference type="ChEBI" id="CHEBI:29105"/>
        <note>ligand shared between dimeric partners</note>
    </ligand>
</feature>
<dbReference type="FunFam" id="3.10.20.810:FF:000001">
    <property type="entry name" value="Histidine biosynthesis bifunctional protein HisIE"/>
    <property type="match status" value="1"/>
</dbReference>